<evidence type="ECO:0000313" key="4">
    <source>
        <dbReference type="Proteomes" id="UP000298358"/>
    </source>
</evidence>
<keyword evidence="1" id="KW-0238">DNA-binding</keyword>
<dbReference type="SUPFAM" id="SSF51182">
    <property type="entry name" value="RmlC-like cupins"/>
    <property type="match status" value="1"/>
</dbReference>
<name>A0A4Y9FV45_9MICO</name>
<dbReference type="AlphaFoldDB" id="A0A4Y9FV45"/>
<dbReference type="PANTHER" id="PTHR46797:SF1">
    <property type="entry name" value="METHYLPHOSPHONATE SYNTHASE"/>
    <property type="match status" value="1"/>
</dbReference>
<dbReference type="SMART" id="SM00530">
    <property type="entry name" value="HTH_XRE"/>
    <property type="match status" value="1"/>
</dbReference>
<dbReference type="CDD" id="cd02209">
    <property type="entry name" value="cupin_XRE_C"/>
    <property type="match status" value="1"/>
</dbReference>
<dbReference type="GO" id="GO:0003700">
    <property type="term" value="F:DNA-binding transcription factor activity"/>
    <property type="evidence" value="ECO:0007669"/>
    <property type="project" value="TreeGrafter"/>
</dbReference>
<dbReference type="Pfam" id="PF07883">
    <property type="entry name" value="Cupin_2"/>
    <property type="match status" value="1"/>
</dbReference>
<evidence type="ECO:0000256" key="1">
    <source>
        <dbReference type="ARBA" id="ARBA00023125"/>
    </source>
</evidence>
<dbReference type="EMBL" id="SPQB01000013">
    <property type="protein sequence ID" value="TFU33105.1"/>
    <property type="molecule type" value="Genomic_DNA"/>
</dbReference>
<keyword evidence="4" id="KW-1185">Reference proteome</keyword>
<sequence>MTDATEGSAAPSRATDVDETARALGARIRALRQRRGMTLTQAAAEAELSHSFLSQVERGLERLSMASLFRIARALGTTQQDLLTEDPPDRPEGAFHVYRRESGSPVDAGTGPVAVLAQHRARFLPMVFSGSFEDGAWWQHDEEEFLYVLEGQVIVSLGDTEVLLEAGDATYYESSIRHRWRTPEGVSCRVLVVKEQQHSR</sequence>
<dbReference type="InterPro" id="IPR050807">
    <property type="entry name" value="TransReg_Diox_bact_type"/>
</dbReference>
<dbReference type="InterPro" id="IPR014710">
    <property type="entry name" value="RmlC-like_jellyroll"/>
</dbReference>
<accession>A0A4Y9FV45</accession>
<dbReference type="PROSITE" id="PS50943">
    <property type="entry name" value="HTH_CROC1"/>
    <property type="match status" value="1"/>
</dbReference>
<dbReference type="InterPro" id="IPR011051">
    <property type="entry name" value="RmlC_Cupin_sf"/>
</dbReference>
<comment type="caution">
    <text evidence="3">The sequence shown here is derived from an EMBL/GenBank/DDBJ whole genome shotgun (WGS) entry which is preliminary data.</text>
</comment>
<dbReference type="InterPro" id="IPR001387">
    <property type="entry name" value="Cro/C1-type_HTH"/>
</dbReference>
<dbReference type="RefSeq" id="WP_135114150.1">
    <property type="nucleotide sequence ID" value="NZ_JADGLL010000013.1"/>
</dbReference>
<dbReference type="Pfam" id="PF13560">
    <property type="entry name" value="HTH_31"/>
    <property type="match status" value="1"/>
</dbReference>
<dbReference type="InterPro" id="IPR013096">
    <property type="entry name" value="Cupin_2"/>
</dbReference>
<evidence type="ECO:0000259" key="2">
    <source>
        <dbReference type="PROSITE" id="PS50943"/>
    </source>
</evidence>
<dbReference type="GO" id="GO:0005829">
    <property type="term" value="C:cytosol"/>
    <property type="evidence" value="ECO:0007669"/>
    <property type="project" value="TreeGrafter"/>
</dbReference>
<dbReference type="Proteomes" id="UP000298358">
    <property type="component" value="Unassembled WGS sequence"/>
</dbReference>
<dbReference type="GO" id="GO:0003677">
    <property type="term" value="F:DNA binding"/>
    <property type="evidence" value="ECO:0007669"/>
    <property type="project" value="UniProtKB-KW"/>
</dbReference>
<dbReference type="SUPFAM" id="SSF47413">
    <property type="entry name" value="lambda repressor-like DNA-binding domains"/>
    <property type="match status" value="1"/>
</dbReference>
<proteinExistence type="predicted"/>
<protein>
    <submittedName>
        <fullName evidence="3">XRE family transcriptional regulator</fullName>
    </submittedName>
</protein>
<dbReference type="Gene3D" id="1.10.260.40">
    <property type="entry name" value="lambda repressor-like DNA-binding domains"/>
    <property type="match status" value="1"/>
</dbReference>
<dbReference type="OrthoDB" id="4282897at2"/>
<feature type="domain" description="HTH cro/C1-type" evidence="2">
    <location>
        <begin position="28"/>
        <end position="82"/>
    </location>
</feature>
<organism evidence="3 4">
    <name type="scientific">Microbacterium paludicola</name>
    <dbReference type="NCBI Taxonomy" id="300019"/>
    <lineage>
        <taxon>Bacteria</taxon>
        <taxon>Bacillati</taxon>
        <taxon>Actinomycetota</taxon>
        <taxon>Actinomycetes</taxon>
        <taxon>Micrococcales</taxon>
        <taxon>Microbacteriaceae</taxon>
        <taxon>Microbacterium</taxon>
    </lineage>
</organism>
<reference evidence="3 4" key="1">
    <citation type="submission" date="2019-03" db="EMBL/GenBank/DDBJ databases">
        <title>Diversity of the mouse oral microbiome.</title>
        <authorList>
            <person name="Joseph S."/>
            <person name="Aduse-Opoku J."/>
            <person name="Curtis M."/>
            <person name="Wade W."/>
            <person name="Hashim A."/>
        </authorList>
    </citation>
    <scope>NUCLEOTIDE SEQUENCE [LARGE SCALE GENOMIC DNA]</scope>
    <source>
        <strain evidence="3 4">P1012</strain>
    </source>
</reference>
<dbReference type="CDD" id="cd00093">
    <property type="entry name" value="HTH_XRE"/>
    <property type="match status" value="1"/>
</dbReference>
<dbReference type="PANTHER" id="PTHR46797">
    <property type="entry name" value="HTH-TYPE TRANSCRIPTIONAL REGULATOR"/>
    <property type="match status" value="1"/>
</dbReference>
<dbReference type="Gene3D" id="2.60.120.10">
    <property type="entry name" value="Jelly Rolls"/>
    <property type="match status" value="1"/>
</dbReference>
<evidence type="ECO:0000313" key="3">
    <source>
        <dbReference type="EMBL" id="TFU33105.1"/>
    </source>
</evidence>
<dbReference type="InterPro" id="IPR010982">
    <property type="entry name" value="Lambda_DNA-bd_dom_sf"/>
</dbReference>
<gene>
    <name evidence="3" type="ORF">E4U02_07090</name>
</gene>